<dbReference type="Proteomes" id="UP000652761">
    <property type="component" value="Unassembled WGS sequence"/>
</dbReference>
<evidence type="ECO:0000313" key="2">
    <source>
        <dbReference type="Proteomes" id="UP000652761"/>
    </source>
</evidence>
<dbReference type="EMBL" id="NMUH01000013">
    <property type="protein sequence ID" value="MQL68393.1"/>
    <property type="molecule type" value="Genomic_DNA"/>
</dbReference>
<comment type="caution">
    <text evidence="1">The sequence shown here is derived from an EMBL/GenBank/DDBJ whole genome shotgun (WGS) entry which is preliminary data.</text>
</comment>
<accession>A0A843TFW8</accession>
<dbReference type="AlphaFoldDB" id="A0A843TFW8"/>
<protein>
    <submittedName>
        <fullName evidence="1">Uncharacterized protein</fullName>
    </submittedName>
</protein>
<gene>
    <name evidence="1" type="ORF">Taro_000665</name>
</gene>
<sequence length="160" mass="18581">MGMEEVCSSSSLSNFSSHRQVVVEEYRSSKEEAGPMWFGHVVCAGVVQVLKDAWRTVERVAVTNRARKRRGVVQFPWEFAEGSPSVVVRRLFRNASLVGYPRFFVSQARVFVVLRVLSRYWCCTVEVCVVFLDTLTPMFELYVRLRERRQWGSDFPEFVL</sequence>
<proteinExistence type="predicted"/>
<evidence type="ECO:0000313" key="1">
    <source>
        <dbReference type="EMBL" id="MQL68393.1"/>
    </source>
</evidence>
<organism evidence="1 2">
    <name type="scientific">Colocasia esculenta</name>
    <name type="common">Wild taro</name>
    <name type="synonym">Arum esculentum</name>
    <dbReference type="NCBI Taxonomy" id="4460"/>
    <lineage>
        <taxon>Eukaryota</taxon>
        <taxon>Viridiplantae</taxon>
        <taxon>Streptophyta</taxon>
        <taxon>Embryophyta</taxon>
        <taxon>Tracheophyta</taxon>
        <taxon>Spermatophyta</taxon>
        <taxon>Magnoliopsida</taxon>
        <taxon>Liliopsida</taxon>
        <taxon>Araceae</taxon>
        <taxon>Aroideae</taxon>
        <taxon>Colocasieae</taxon>
        <taxon>Colocasia</taxon>
    </lineage>
</organism>
<name>A0A843TFW8_COLES</name>
<reference evidence="1" key="1">
    <citation type="submission" date="2017-07" db="EMBL/GenBank/DDBJ databases">
        <title>Taro Niue Genome Assembly and Annotation.</title>
        <authorList>
            <person name="Atibalentja N."/>
            <person name="Keating K."/>
            <person name="Fields C.J."/>
        </authorList>
    </citation>
    <scope>NUCLEOTIDE SEQUENCE</scope>
    <source>
        <strain evidence="1">Niue_2</strain>
        <tissue evidence="1">Leaf</tissue>
    </source>
</reference>
<keyword evidence="2" id="KW-1185">Reference proteome</keyword>